<evidence type="ECO:0000256" key="6">
    <source>
        <dbReference type="ARBA" id="ARBA00023136"/>
    </source>
</evidence>
<dbReference type="Proteomes" id="UP000050792">
    <property type="component" value="Unassembled WGS sequence"/>
</dbReference>
<keyword evidence="4 8" id="KW-1133">Transmembrane helix</keyword>
<dbReference type="WBParaSite" id="SRDH1_49530.2">
    <property type="protein sequence ID" value="SRDH1_49530.2"/>
    <property type="gene ID" value="SRDH1_49530"/>
</dbReference>
<keyword evidence="7" id="KW-0325">Glycoprotein</keyword>
<comment type="subcellular location">
    <subcellularLocation>
        <location evidence="1">Golgi apparatus membrane</location>
        <topology evidence="1">Single-pass type II membrane protein</topology>
    </subcellularLocation>
</comment>
<dbReference type="Pfam" id="PF01501">
    <property type="entry name" value="Glyco_transf_8"/>
    <property type="match status" value="1"/>
</dbReference>
<accession>A0AA85FFR1</accession>
<dbReference type="SUPFAM" id="SSF53448">
    <property type="entry name" value="Nucleotide-diphospho-sugar transferases"/>
    <property type="match status" value="2"/>
</dbReference>
<evidence type="ECO:0000313" key="12">
    <source>
        <dbReference type="WBParaSite" id="SRDH1_49530.5"/>
    </source>
</evidence>
<organism evidence="9 12">
    <name type="scientific">Schistosoma rodhaini</name>
    <dbReference type="NCBI Taxonomy" id="6188"/>
    <lineage>
        <taxon>Eukaryota</taxon>
        <taxon>Metazoa</taxon>
        <taxon>Spiralia</taxon>
        <taxon>Lophotrochozoa</taxon>
        <taxon>Platyhelminthes</taxon>
        <taxon>Trematoda</taxon>
        <taxon>Digenea</taxon>
        <taxon>Strigeidida</taxon>
        <taxon>Schistosomatoidea</taxon>
        <taxon>Schistosomatidae</taxon>
        <taxon>Schistosoma</taxon>
    </lineage>
</organism>
<proteinExistence type="predicted"/>
<protein>
    <recommendedName>
        <fullName evidence="13">Glycosyltransferase-like protein LARGE2</fullName>
    </recommendedName>
</protein>
<evidence type="ECO:0000256" key="7">
    <source>
        <dbReference type="ARBA" id="ARBA00023180"/>
    </source>
</evidence>
<dbReference type="AlphaFoldDB" id="A0AA85FFR1"/>
<name>A0AA85FFR1_9TREM</name>
<evidence type="ECO:0008006" key="13">
    <source>
        <dbReference type="Google" id="ProtNLM"/>
    </source>
</evidence>
<evidence type="ECO:0000313" key="9">
    <source>
        <dbReference type="Proteomes" id="UP000050792"/>
    </source>
</evidence>
<dbReference type="GO" id="GO:0035269">
    <property type="term" value="P:protein O-linked glycosylation via mannose"/>
    <property type="evidence" value="ECO:0007669"/>
    <property type="project" value="TreeGrafter"/>
</dbReference>
<evidence type="ECO:0000256" key="8">
    <source>
        <dbReference type="SAM" id="Phobius"/>
    </source>
</evidence>
<dbReference type="WBParaSite" id="SRDH1_49530.5">
    <property type="protein sequence ID" value="SRDH1_49530.5"/>
    <property type="gene ID" value="SRDH1_49530"/>
</dbReference>
<dbReference type="InterPro" id="IPR051292">
    <property type="entry name" value="Xyl/GlcA_transferase"/>
</dbReference>
<feature type="transmembrane region" description="Helical" evidence="8">
    <location>
        <begin position="39"/>
        <end position="56"/>
    </location>
</feature>
<evidence type="ECO:0000256" key="5">
    <source>
        <dbReference type="ARBA" id="ARBA00023034"/>
    </source>
</evidence>
<dbReference type="GO" id="GO:0042285">
    <property type="term" value="F:xylosyltransferase activity"/>
    <property type="evidence" value="ECO:0007669"/>
    <property type="project" value="TreeGrafter"/>
</dbReference>
<keyword evidence="6 8" id="KW-0472">Membrane</keyword>
<dbReference type="InterPro" id="IPR002495">
    <property type="entry name" value="Glyco_trans_8"/>
</dbReference>
<keyword evidence="5" id="KW-0333">Golgi apparatus</keyword>
<reference evidence="10 11" key="2">
    <citation type="submission" date="2023-11" db="UniProtKB">
        <authorList>
            <consortium name="WormBaseParasite"/>
        </authorList>
    </citation>
    <scope>IDENTIFICATION</scope>
</reference>
<dbReference type="Gene3D" id="3.90.550.10">
    <property type="entry name" value="Spore Coat Polysaccharide Biosynthesis Protein SpsA, Chain A"/>
    <property type="match status" value="2"/>
</dbReference>
<dbReference type="PANTHER" id="PTHR12270">
    <property type="entry name" value="GLYCOSYLTRANSFERASE-RELATED"/>
    <property type="match status" value="1"/>
</dbReference>
<dbReference type="PANTHER" id="PTHR12270:SF25">
    <property type="entry name" value="GLYCOSYLTRANSFERASE-LIKE PROTEIN LARGE"/>
    <property type="match status" value="1"/>
</dbReference>
<keyword evidence="3" id="KW-0735">Signal-anchor</keyword>
<reference evidence="9" key="1">
    <citation type="submission" date="2022-06" db="EMBL/GenBank/DDBJ databases">
        <authorList>
            <person name="Berger JAMES D."/>
            <person name="Berger JAMES D."/>
        </authorList>
    </citation>
    <scope>NUCLEOTIDE SEQUENCE [LARGE SCALE GENOMIC DNA]</scope>
</reference>
<keyword evidence="9" id="KW-1185">Reference proteome</keyword>
<evidence type="ECO:0000313" key="11">
    <source>
        <dbReference type="WBParaSite" id="SRDH1_49530.2"/>
    </source>
</evidence>
<dbReference type="Pfam" id="PF13896">
    <property type="entry name" value="Glyco_transf_49"/>
    <property type="match status" value="2"/>
</dbReference>
<keyword evidence="2 8" id="KW-0812">Transmembrane</keyword>
<dbReference type="GO" id="GO:0015020">
    <property type="term" value="F:glucuronosyltransferase activity"/>
    <property type="evidence" value="ECO:0007669"/>
    <property type="project" value="TreeGrafter"/>
</dbReference>
<evidence type="ECO:0000313" key="10">
    <source>
        <dbReference type="WBParaSite" id="SRDH1_49530.1"/>
    </source>
</evidence>
<evidence type="ECO:0000256" key="3">
    <source>
        <dbReference type="ARBA" id="ARBA00022968"/>
    </source>
</evidence>
<evidence type="ECO:0000256" key="2">
    <source>
        <dbReference type="ARBA" id="ARBA00022692"/>
    </source>
</evidence>
<dbReference type="WBParaSite" id="SRDH1_49530.1">
    <property type="protein sequence ID" value="SRDH1_49530.1"/>
    <property type="gene ID" value="SRDH1_49530"/>
</dbReference>
<dbReference type="FunFam" id="3.90.550.10:FF:000016">
    <property type="entry name" value="LARGE xylosyl- and glucuronyltransferase 2"/>
    <property type="match status" value="1"/>
</dbReference>
<dbReference type="InterPro" id="IPR029044">
    <property type="entry name" value="Nucleotide-diphossugar_trans"/>
</dbReference>
<dbReference type="GO" id="GO:0000139">
    <property type="term" value="C:Golgi membrane"/>
    <property type="evidence" value="ECO:0007669"/>
    <property type="project" value="UniProtKB-SubCell"/>
</dbReference>
<evidence type="ECO:0000256" key="1">
    <source>
        <dbReference type="ARBA" id="ARBA00004323"/>
    </source>
</evidence>
<sequence length="824" mass="97346">MYIKWSIKRKPISMTKNESILQNIHSHIYIIIRRLHMKTCYILLICCCCCTLLLIYEKQLFLSYTCQINFIQLSSLCSTINNNEQILDDLIDVEHLQGTQFQISKKWFKENIITIDISLVIGGAQAARGLVTLIKSILLQRKWEKSVEFSKFPRQTTLKSSVTFNRRESIVDNVNQNNECYIRHINLHLISDYHAFKSLSTLFDTWNIPNFNVYFYQLELYLHKVSWIPSTHYSGLFGLSKLLIPEILPESVEKVINLDVDLLVNSDLLELWAHFQKFNTSQMIGLVANQSPWYLRKTNRIVWPAWGPGFNTGVMLLDLVRLREFHWSEHWYKTTKSALQHIPYSMLADQDIINAALVEIPSIIYQLPCEWNVQLTSNMNIKLCQIIWSNDYSIHNVQSFHSNPFESFNYHLKIAHFNHPIKADIITLNEIIDDDQLRLRLKRQFMRMYRYYQNFDGTIVQSPGKLPSCSEYYNPSTFTRKINQTNSKNTITIDGCEEFSEDLLKTHRMHPYYYKYNFSTFTMKDKENVTNMKNHVSLVSQLTFDRLHRLEELAIRWLGPMSLALYLTDREATLLIEYITNSRILQNRTNIGYHIVYVDGKFYPINILRNIAIKYSVTKFIFHIDIDFLPQENIIDSIEKSINEYFIQNNQSQNICLVVPAFETFKNHLKLPETKEDLLKSWEIGEILPFRHKIWSAGHMSTNYSHWKLSNNDYEVQWSADYEPYVIVSRHTTMFDEIFIGFGWNKASYIMALDALGYKFIVLTNVFLIHLPHPPSFEVFRYRMNSVYRSCIDKLKLDFIKRLAKQYGVQALKYLQFRKDSQIN</sequence>
<evidence type="ECO:0000256" key="4">
    <source>
        <dbReference type="ARBA" id="ARBA00022989"/>
    </source>
</evidence>